<feature type="region of interest" description="Disordered" evidence="8">
    <location>
        <begin position="320"/>
        <end position="351"/>
    </location>
</feature>
<keyword evidence="6" id="KW-0675">Receptor</keyword>
<evidence type="ECO:0000313" key="11">
    <source>
        <dbReference type="EMBL" id="CAC5382810.1"/>
    </source>
</evidence>
<dbReference type="SUPFAM" id="SSF81321">
    <property type="entry name" value="Family A G protein-coupled receptor-like"/>
    <property type="match status" value="1"/>
</dbReference>
<feature type="compositionally biased region" description="Polar residues" evidence="8">
    <location>
        <begin position="320"/>
        <end position="338"/>
    </location>
</feature>
<dbReference type="EMBL" id="CACVKT020003265">
    <property type="protein sequence ID" value="CAC5382810.1"/>
    <property type="molecule type" value="Genomic_DNA"/>
</dbReference>
<dbReference type="CDD" id="cd00637">
    <property type="entry name" value="7tm_classA_rhodopsin-like"/>
    <property type="match status" value="1"/>
</dbReference>
<evidence type="ECO:0000313" key="12">
    <source>
        <dbReference type="Proteomes" id="UP000507470"/>
    </source>
</evidence>
<keyword evidence="12" id="KW-1185">Reference proteome</keyword>
<dbReference type="Proteomes" id="UP000507470">
    <property type="component" value="Unassembled WGS sequence"/>
</dbReference>
<feature type="transmembrane region" description="Helical" evidence="9">
    <location>
        <begin position="405"/>
        <end position="424"/>
    </location>
</feature>
<dbReference type="InterPro" id="IPR000276">
    <property type="entry name" value="GPCR_Rhodpsn"/>
</dbReference>
<feature type="compositionally biased region" description="Basic residues" evidence="8">
    <location>
        <begin position="340"/>
        <end position="351"/>
    </location>
</feature>
<dbReference type="PANTHER" id="PTHR24238">
    <property type="entry name" value="G-PROTEIN COUPLED RECEPTOR"/>
    <property type="match status" value="1"/>
</dbReference>
<evidence type="ECO:0000256" key="6">
    <source>
        <dbReference type="ARBA" id="ARBA00023170"/>
    </source>
</evidence>
<dbReference type="InterPro" id="IPR017452">
    <property type="entry name" value="GPCR_Rhodpsn_7TM"/>
</dbReference>
<dbReference type="PRINTS" id="PR00237">
    <property type="entry name" value="GPCRRHODOPSN"/>
</dbReference>
<dbReference type="PROSITE" id="PS50262">
    <property type="entry name" value="G_PROTEIN_RECEP_F1_2"/>
    <property type="match status" value="1"/>
</dbReference>
<name>A0A6J8BHZ7_MYTCO</name>
<keyword evidence="4" id="KW-0297">G-protein coupled receptor</keyword>
<evidence type="ECO:0000256" key="9">
    <source>
        <dbReference type="SAM" id="Phobius"/>
    </source>
</evidence>
<keyword evidence="7" id="KW-0807">Transducer</keyword>
<evidence type="ECO:0000256" key="1">
    <source>
        <dbReference type="ARBA" id="ARBA00004141"/>
    </source>
</evidence>
<keyword evidence="2 9" id="KW-0812">Transmembrane</keyword>
<proteinExistence type="predicted"/>
<dbReference type="Pfam" id="PF00001">
    <property type="entry name" value="7tm_1"/>
    <property type="match status" value="1"/>
</dbReference>
<evidence type="ECO:0000256" key="2">
    <source>
        <dbReference type="ARBA" id="ARBA00022692"/>
    </source>
</evidence>
<evidence type="ECO:0000256" key="4">
    <source>
        <dbReference type="ARBA" id="ARBA00023040"/>
    </source>
</evidence>
<dbReference type="GO" id="GO:0004930">
    <property type="term" value="F:G protein-coupled receptor activity"/>
    <property type="evidence" value="ECO:0007669"/>
    <property type="project" value="UniProtKB-KW"/>
</dbReference>
<feature type="transmembrane region" description="Helical" evidence="9">
    <location>
        <begin position="361"/>
        <end position="385"/>
    </location>
</feature>
<feature type="transmembrane region" description="Helical" evidence="9">
    <location>
        <begin position="72"/>
        <end position="98"/>
    </location>
</feature>
<comment type="subcellular location">
    <subcellularLocation>
        <location evidence="1">Membrane</location>
        <topology evidence="1">Multi-pass membrane protein</topology>
    </subcellularLocation>
</comment>
<evidence type="ECO:0000259" key="10">
    <source>
        <dbReference type="PROSITE" id="PS50262"/>
    </source>
</evidence>
<feature type="transmembrane region" description="Helical" evidence="9">
    <location>
        <begin position="192"/>
        <end position="219"/>
    </location>
</feature>
<feature type="transmembrane region" description="Helical" evidence="9">
    <location>
        <begin position="110"/>
        <end position="129"/>
    </location>
</feature>
<evidence type="ECO:0000256" key="7">
    <source>
        <dbReference type="ARBA" id="ARBA00023224"/>
    </source>
</evidence>
<gene>
    <name evidence="11" type="ORF">MCOR_18604</name>
</gene>
<feature type="transmembrane region" description="Helical" evidence="9">
    <location>
        <begin position="150"/>
        <end position="172"/>
    </location>
</feature>
<feature type="domain" description="G-protein coupled receptors family 1 profile" evidence="10">
    <location>
        <begin position="52"/>
        <end position="422"/>
    </location>
</feature>
<dbReference type="GO" id="GO:0016020">
    <property type="term" value="C:membrane"/>
    <property type="evidence" value="ECO:0007669"/>
    <property type="project" value="UniProtKB-SubCell"/>
</dbReference>
<dbReference type="PANTHER" id="PTHR24238:SF47">
    <property type="entry name" value="ECDYSTEROIDS_DOPAMINE RECEPTOR-RELATED"/>
    <property type="match status" value="1"/>
</dbReference>
<dbReference type="AlphaFoldDB" id="A0A6J8BHZ7"/>
<keyword evidence="5 9" id="KW-0472">Membrane</keyword>
<keyword evidence="3 9" id="KW-1133">Transmembrane helix</keyword>
<evidence type="ECO:0000256" key="3">
    <source>
        <dbReference type="ARBA" id="ARBA00022989"/>
    </source>
</evidence>
<evidence type="ECO:0000256" key="5">
    <source>
        <dbReference type="ARBA" id="ARBA00023136"/>
    </source>
</evidence>
<protein>
    <submittedName>
        <fullName evidence="11">HTR1</fullName>
    </submittedName>
</protein>
<sequence length="443" mass="49914">MNINNTSEMMNSYRMALNFTNTSEEYLKQGMAKHLMADVVVLSLYFIIGVIGNSIVLAVYRFQMKGKSEERYFIPFLAVADMLTCSVCSINNIILNMIETTFTNSIVCRIVFYSFAVTSGVSIFLLLSIAIQRYLIICRRHKLSLKTRKIMVTVSVCLSVACSVPYAVNYGLNEHFIEGRFVGYRCGRLKHGVYISGLAYAIFFITLMVFTVLTLVFLYGRIGWVIFKHFNAQKFKQTNVSKESSTADKLPKDLATKNLPSKTQELKNIDISYTKSAVSLDCKNNASIEPTQSSDVYTENTAPECSSSAAVEPTKSSDVYTESTAPECSSSAAQNEHSTQPKHKSKPNRITKRKRRFKNKFSLMFVIITAVAIVCYIPVGMVVLLEGIFPDFWERMSETVAATVLLLYHTYIINSILNPILYTFMDAEFSTALKELFEKCKCS</sequence>
<feature type="transmembrane region" description="Helical" evidence="9">
    <location>
        <begin position="39"/>
        <end position="60"/>
    </location>
</feature>
<organism evidence="11 12">
    <name type="scientific">Mytilus coruscus</name>
    <name type="common">Sea mussel</name>
    <dbReference type="NCBI Taxonomy" id="42192"/>
    <lineage>
        <taxon>Eukaryota</taxon>
        <taxon>Metazoa</taxon>
        <taxon>Spiralia</taxon>
        <taxon>Lophotrochozoa</taxon>
        <taxon>Mollusca</taxon>
        <taxon>Bivalvia</taxon>
        <taxon>Autobranchia</taxon>
        <taxon>Pteriomorphia</taxon>
        <taxon>Mytilida</taxon>
        <taxon>Mytiloidea</taxon>
        <taxon>Mytilidae</taxon>
        <taxon>Mytilinae</taxon>
        <taxon>Mytilus</taxon>
    </lineage>
</organism>
<dbReference type="Gene3D" id="1.20.1070.10">
    <property type="entry name" value="Rhodopsin 7-helix transmembrane proteins"/>
    <property type="match status" value="2"/>
</dbReference>
<reference evidence="11 12" key="1">
    <citation type="submission" date="2020-06" db="EMBL/GenBank/DDBJ databases">
        <authorList>
            <person name="Li R."/>
            <person name="Bekaert M."/>
        </authorList>
    </citation>
    <scope>NUCLEOTIDE SEQUENCE [LARGE SCALE GENOMIC DNA]</scope>
    <source>
        <strain evidence="12">wild</strain>
    </source>
</reference>
<dbReference type="OrthoDB" id="6021389at2759"/>
<evidence type="ECO:0000256" key="8">
    <source>
        <dbReference type="SAM" id="MobiDB-lite"/>
    </source>
</evidence>
<accession>A0A6J8BHZ7</accession>